<dbReference type="InterPro" id="IPR036397">
    <property type="entry name" value="RNaseH_sf"/>
</dbReference>
<dbReference type="EMBL" id="JAUDCK010000031">
    <property type="protein sequence ID" value="MDM8196359.1"/>
    <property type="molecule type" value="Genomic_DNA"/>
</dbReference>
<dbReference type="RefSeq" id="WP_289527969.1">
    <property type="nucleotide sequence ID" value="NZ_JAUDCK010000031.1"/>
</dbReference>
<dbReference type="Gene3D" id="3.30.420.10">
    <property type="entry name" value="Ribonuclease H-like superfamily/Ribonuclease H"/>
    <property type="match status" value="1"/>
</dbReference>
<comment type="caution">
    <text evidence="3">The sequence shown here is derived from an EMBL/GenBank/DDBJ whole genome shotgun (WGS) entry which is preliminary data.</text>
</comment>
<dbReference type="Pfam" id="PF13683">
    <property type="entry name" value="rve_3"/>
    <property type="match status" value="1"/>
</dbReference>
<evidence type="ECO:0000313" key="3">
    <source>
        <dbReference type="EMBL" id="MDM8196359.1"/>
    </source>
</evidence>
<evidence type="ECO:0000259" key="2">
    <source>
        <dbReference type="PROSITE" id="PS50994"/>
    </source>
</evidence>
<gene>
    <name evidence="3" type="ORF">QUV98_08530</name>
</gene>
<dbReference type="InterPro" id="IPR001584">
    <property type="entry name" value="Integrase_cat-core"/>
</dbReference>
<dbReference type="InterPro" id="IPR050900">
    <property type="entry name" value="Transposase_IS3/IS150/IS904"/>
</dbReference>
<dbReference type="Pfam" id="PF13276">
    <property type="entry name" value="HTH_21"/>
    <property type="match status" value="1"/>
</dbReference>
<dbReference type="Proteomes" id="UP001529275">
    <property type="component" value="Unassembled WGS sequence"/>
</dbReference>
<comment type="function">
    <text evidence="1">Involved in the transposition of the insertion sequence.</text>
</comment>
<evidence type="ECO:0000313" key="4">
    <source>
        <dbReference type="Proteomes" id="UP001529275"/>
    </source>
</evidence>
<name>A0ABT7UJN2_9FIRM</name>
<dbReference type="PROSITE" id="PS50994">
    <property type="entry name" value="INTEGRASE"/>
    <property type="match status" value="1"/>
</dbReference>
<dbReference type="PANTHER" id="PTHR46889">
    <property type="entry name" value="TRANSPOSASE INSF FOR INSERTION SEQUENCE IS3B-RELATED"/>
    <property type="match status" value="1"/>
</dbReference>
<proteinExistence type="predicted"/>
<evidence type="ECO:0000256" key="1">
    <source>
        <dbReference type="ARBA" id="ARBA00002286"/>
    </source>
</evidence>
<dbReference type="PANTHER" id="PTHR46889:SF4">
    <property type="entry name" value="TRANSPOSASE INSO FOR INSERTION SEQUENCE ELEMENT IS911B-RELATED"/>
    <property type="match status" value="1"/>
</dbReference>
<reference evidence="4" key="1">
    <citation type="submission" date="2023-06" db="EMBL/GenBank/DDBJ databases">
        <title>Identification and characterization of horizontal gene transfer across gut microbiota members of farm animals based on homology search.</title>
        <authorList>
            <person name="Zeman M."/>
            <person name="Kubasova T."/>
            <person name="Jahodarova E."/>
            <person name="Nykrynova M."/>
            <person name="Rychlik I."/>
        </authorList>
    </citation>
    <scope>NUCLEOTIDE SEQUENCE [LARGE SCALE GENOMIC DNA]</scope>
    <source>
        <strain evidence="4">ET341</strain>
    </source>
</reference>
<feature type="domain" description="Integrase catalytic" evidence="2">
    <location>
        <begin position="149"/>
        <end position="311"/>
    </location>
</feature>
<dbReference type="NCBIfam" id="NF033516">
    <property type="entry name" value="transpos_IS3"/>
    <property type="match status" value="1"/>
</dbReference>
<dbReference type="Pfam" id="PF00665">
    <property type="entry name" value="rve"/>
    <property type="match status" value="1"/>
</dbReference>
<dbReference type="InterPro" id="IPR025948">
    <property type="entry name" value="HTH-like_dom"/>
</dbReference>
<dbReference type="InterPro" id="IPR012337">
    <property type="entry name" value="RNaseH-like_sf"/>
</dbReference>
<protein>
    <submittedName>
        <fullName evidence="3">IS3 family transposase</fullName>
    </submittedName>
</protein>
<dbReference type="SUPFAM" id="SSF53098">
    <property type="entry name" value="Ribonuclease H-like"/>
    <property type="match status" value="1"/>
</dbReference>
<dbReference type="InterPro" id="IPR048020">
    <property type="entry name" value="Transpos_IS3"/>
</dbReference>
<organism evidence="3 4">
    <name type="scientific">Massilimicrobiota timonensis</name>
    <dbReference type="NCBI Taxonomy" id="1776392"/>
    <lineage>
        <taxon>Bacteria</taxon>
        <taxon>Bacillati</taxon>
        <taxon>Bacillota</taxon>
        <taxon>Erysipelotrichia</taxon>
        <taxon>Erysipelotrichales</taxon>
        <taxon>Erysipelotrichaceae</taxon>
        <taxon>Massilimicrobiota</taxon>
    </lineage>
</organism>
<keyword evidence="4" id="KW-1185">Reference proteome</keyword>
<accession>A0ABT7UJN2</accession>
<sequence length="328" mass="39344">MERHKGCVRSLKKGYRHTGKINKQDIYETVRDSKKKDQTISISSVLKKLDVSKSGYYDYINRKPSHTSQRREKITKKVEKIYKDSYEIYGSPKITQILNQNGEKVSQRYIYSIMRENSWKARYIKPYIQTTISVDFSSKLENLLNRHFNPEKPDCAWCTDITYIKTYDEGFVYLTSVMDLYSRKIISWVLTKTMEANEILKCIEKAKERRKVKKPLVIQSDRGVQYTSIQYQEMTEEFIRSYSRKETPWDNACIESFHALIKREWLNFYKIRNYEEAYQLVFEYIEGFYNTSRIHSHCEYYSPNKYEEKYRLAQTNQNKTSFITNSVI</sequence>